<reference evidence="1" key="1">
    <citation type="submission" date="2020-11" db="EMBL/GenBank/DDBJ databases">
        <authorList>
            <person name="Tran Van P."/>
        </authorList>
    </citation>
    <scope>NUCLEOTIDE SEQUENCE</scope>
</reference>
<evidence type="ECO:0000313" key="1">
    <source>
        <dbReference type="EMBL" id="CAD7406672.1"/>
    </source>
</evidence>
<dbReference type="EMBL" id="OD002958">
    <property type="protein sequence ID" value="CAD7406672.1"/>
    <property type="molecule type" value="Genomic_DNA"/>
</dbReference>
<sequence length="85" mass="9369">MVSACKQAIPIQRLPYVGEDSANIFGLRVAKISLTLHCRLNFDTAAYCENSALDNAATDTGSLFLQSKARNVSPSPDLRHHDFFK</sequence>
<accession>A0A7R9D457</accession>
<organism evidence="1">
    <name type="scientific">Timema poppense</name>
    <name type="common">Walking stick</name>
    <dbReference type="NCBI Taxonomy" id="170557"/>
    <lineage>
        <taxon>Eukaryota</taxon>
        <taxon>Metazoa</taxon>
        <taxon>Ecdysozoa</taxon>
        <taxon>Arthropoda</taxon>
        <taxon>Hexapoda</taxon>
        <taxon>Insecta</taxon>
        <taxon>Pterygota</taxon>
        <taxon>Neoptera</taxon>
        <taxon>Polyneoptera</taxon>
        <taxon>Phasmatodea</taxon>
        <taxon>Timematodea</taxon>
        <taxon>Timematoidea</taxon>
        <taxon>Timematidae</taxon>
        <taxon>Timema</taxon>
    </lineage>
</organism>
<protein>
    <submittedName>
        <fullName evidence="1">Uncharacterized protein</fullName>
    </submittedName>
</protein>
<proteinExistence type="predicted"/>
<name>A0A7R9D457_TIMPO</name>
<dbReference type="AlphaFoldDB" id="A0A7R9D457"/>
<gene>
    <name evidence="1" type="ORF">TPSB3V08_LOCUS5529</name>
</gene>